<dbReference type="GO" id="GO:0035091">
    <property type="term" value="F:phosphatidylinositol binding"/>
    <property type="evidence" value="ECO:0007669"/>
    <property type="project" value="TreeGrafter"/>
</dbReference>
<feature type="domain" description="Ysc84 actin-binding" evidence="2">
    <location>
        <begin position="158"/>
        <end position="279"/>
    </location>
</feature>
<evidence type="ECO:0000313" key="3">
    <source>
        <dbReference type="EMBL" id="QDH12882.1"/>
    </source>
</evidence>
<dbReference type="PANTHER" id="PTHR15629">
    <property type="entry name" value="SH3YL1 PROTEIN"/>
    <property type="match status" value="1"/>
</dbReference>
<keyword evidence="4" id="KW-1185">Reference proteome</keyword>
<dbReference type="EMBL" id="CP038231">
    <property type="protein sequence ID" value="QDH12882.1"/>
    <property type="molecule type" value="Genomic_DNA"/>
</dbReference>
<evidence type="ECO:0000256" key="1">
    <source>
        <dbReference type="SAM" id="MobiDB-lite"/>
    </source>
</evidence>
<proteinExistence type="predicted"/>
<sequence>MEALRMRQGPLPFRPCASLQGLARALVKDRDMMNRLKNTLPHQAAQAVRRGMLATAAVVAGMATLGTAHADMASRARHDQSLVNKATFQVQQLFSNVTATPAQIASRRKILHKARAVMICPDIFNMSLVFGGSGGRCILMARGGKGTWSDPAFYNLSAGSVGLQIGYQNSRLMLFIMNEKALNAILDKQFAFNAHAGVTFADMGGHANQGSTDGGAADIYALQQADGLYVGASLGGSQLSPDDKDDDAYYHRTVTPEDILLKMSVNNTAADPLRRAVMEAAVVPTRDQSSVASAVSTAVDKAKSKATTTGVQVKNTVTSTPLAGDASQSAHKASAAAQHAVAAAKTTARNTAASAKATAHKAAASAKASASSVRGAVKNAMTNP</sequence>
<dbReference type="InterPro" id="IPR007461">
    <property type="entry name" value="Ysc84_actin-binding"/>
</dbReference>
<dbReference type="KEGG" id="swf:E3E12_00175"/>
<name>A0A4Y6U6B6_9PROT</name>
<accession>A0A4Y6U6B6</accession>
<organism evidence="3 4">
    <name type="scientific">Formicincola oecophyllae</name>
    <dbReference type="NCBI Taxonomy" id="2558361"/>
    <lineage>
        <taxon>Bacteria</taxon>
        <taxon>Pseudomonadati</taxon>
        <taxon>Pseudomonadota</taxon>
        <taxon>Alphaproteobacteria</taxon>
        <taxon>Acetobacterales</taxon>
        <taxon>Acetobacteraceae</taxon>
        <taxon>Formicincola</taxon>
    </lineage>
</organism>
<evidence type="ECO:0000313" key="4">
    <source>
        <dbReference type="Proteomes" id="UP000318709"/>
    </source>
</evidence>
<protein>
    <submittedName>
        <fullName evidence="3">Lipid-binding SYLF domain-containing protein</fullName>
    </submittedName>
</protein>
<dbReference type="CDD" id="cd11524">
    <property type="entry name" value="SYLF"/>
    <property type="match status" value="1"/>
</dbReference>
<dbReference type="InterPro" id="IPR051702">
    <property type="entry name" value="SH3_domain_YSC84-like"/>
</dbReference>
<dbReference type="Proteomes" id="UP000318709">
    <property type="component" value="Chromosome"/>
</dbReference>
<dbReference type="OrthoDB" id="9782434at2"/>
<evidence type="ECO:0000259" key="2">
    <source>
        <dbReference type="Pfam" id="PF04366"/>
    </source>
</evidence>
<feature type="region of interest" description="Disordered" evidence="1">
    <location>
        <begin position="365"/>
        <end position="384"/>
    </location>
</feature>
<dbReference type="AlphaFoldDB" id="A0A4Y6U6B6"/>
<gene>
    <name evidence="3" type="ORF">E3E12_00175</name>
</gene>
<reference evidence="3 4" key="1">
    <citation type="submission" date="2019-03" db="EMBL/GenBank/DDBJ databases">
        <title>The complete genome sequence of Swingsia_sp. F3b2 LMG30590(T).</title>
        <authorList>
            <person name="Chua K.-O."/>
            <person name="Chan K.-G."/>
            <person name="See-Too W.-S."/>
        </authorList>
    </citation>
    <scope>NUCLEOTIDE SEQUENCE [LARGE SCALE GENOMIC DNA]</scope>
    <source>
        <strain evidence="3 4">F3b2</strain>
    </source>
</reference>
<dbReference type="Pfam" id="PF04366">
    <property type="entry name" value="Ysc84"/>
    <property type="match status" value="1"/>
</dbReference>
<dbReference type="PANTHER" id="PTHR15629:SF2">
    <property type="entry name" value="SH3 DOMAIN-CONTAINING YSC84-LIKE PROTEIN 1"/>
    <property type="match status" value="1"/>
</dbReference>